<organism evidence="12 13">
    <name type="scientific">Hanseniaspora valbyensis NRRL Y-1626</name>
    <dbReference type="NCBI Taxonomy" id="766949"/>
    <lineage>
        <taxon>Eukaryota</taxon>
        <taxon>Fungi</taxon>
        <taxon>Dikarya</taxon>
        <taxon>Ascomycota</taxon>
        <taxon>Saccharomycotina</taxon>
        <taxon>Saccharomycetes</taxon>
        <taxon>Saccharomycodales</taxon>
        <taxon>Saccharomycodaceae</taxon>
        <taxon>Hanseniaspora</taxon>
    </lineage>
</organism>
<keyword evidence="3 10" id="KW-0732">Signal</keyword>
<dbReference type="PANTHER" id="PTHR47966:SF51">
    <property type="entry name" value="BETA-SITE APP-CLEAVING ENZYME, ISOFORM A-RELATED"/>
    <property type="match status" value="1"/>
</dbReference>
<evidence type="ECO:0000256" key="6">
    <source>
        <dbReference type="PIRSR" id="PIRSR601461-1"/>
    </source>
</evidence>
<evidence type="ECO:0000256" key="9">
    <source>
        <dbReference type="SAM" id="MobiDB-lite"/>
    </source>
</evidence>
<dbReference type="SUPFAM" id="SSF50630">
    <property type="entry name" value="Acid proteases"/>
    <property type="match status" value="1"/>
</dbReference>
<feature type="domain" description="Peptidase A1" evidence="11">
    <location>
        <begin position="54"/>
        <end position="360"/>
    </location>
</feature>
<dbReference type="OrthoDB" id="771136at2759"/>
<comment type="caution">
    <text evidence="12">The sequence shown here is derived from an EMBL/GenBank/DDBJ whole genome shotgun (WGS) entry which is preliminary data.</text>
</comment>
<evidence type="ECO:0000256" key="7">
    <source>
        <dbReference type="PIRSR" id="PIRSR601461-2"/>
    </source>
</evidence>
<evidence type="ECO:0000256" key="8">
    <source>
        <dbReference type="RuleBase" id="RU000454"/>
    </source>
</evidence>
<dbReference type="InterPro" id="IPR001461">
    <property type="entry name" value="Aspartic_peptidase_A1"/>
</dbReference>
<dbReference type="PROSITE" id="PS00141">
    <property type="entry name" value="ASP_PROTEASE"/>
    <property type="match status" value="2"/>
</dbReference>
<dbReference type="InterPro" id="IPR033876">
    <property type="entry name" value="SAP-like"/>
</dbReference>
<keyword evidence="5 8" id="KW-0378">Hydrolase</keyword>
<keyword evidence="7" id="KW-1015">Disulfide bond</keyword>
<dbReference type="GO" id="GO:0071944">
    <property type="term" value="C:cell periphery"/>
    <property type="evidence" value="ECO:0007669"/>
    <property type="project" value="UniProtKB-ARBA"/>
</dbReference>
<feature type="disulfide bond" evidence="7">
    <location>
        <begin position="293"/>
        <end position="324"/>
    </location>
</feature>
<dbReference type="PROSITE" id="PS51767">
    <property type="entry name" value="PEPTIDASE_A1"/>
    <property type="match status" value="1"/>
</dbReference>
<dbReference type="GO" id="GO:0004190">
    <property type="term" value="F:aspartic-type endopeptidase activity"/>
    <property type="evidence" value="ECO:0007669"/>
    <property type="project" value="UniProtKB-KW"/>
</dbReference>
<gene>
    <name evidence="12" type="ORF">HANVADRAFT_51369</name>
</gene>
<name>A0A1B7TIE4_9ASCO</name>
<sequence length="635" mass="65984">MLYNLIFSLLLSTVTITSLSEANSLALPFTKKEFPNSAEKRDVPDSLINEGSFYYVTLQVGSDLQENELLIDTGSSDTFVLTSSFDSSSSTTFYNNGTEFLVQYGSGTVTGTWGQDSVSLDDTTIGRLSFGVASSSSSGKGLLGLGLSGLETTYSGALGIDYQYSNFPILLRENGLISATIFQIYLNEKSSSSGTILFGAVDTGKASNSVFYELPIVNIYESIGYTEPVEYMVTVQGMGTVVSSTESTITTTKQVALFDTGATLTMVSSYILESIVSNLGAASNSNGYYSVSCDSDATIVLDFGGFQIDVPIKQTFIGTNGDQCYIGLTTTTSEYMIFGDSFLRAMTVVFDLDNYVIGLAQAEYDASSSVVESTGGIPSGVKASGYDDIYESYVSPVSGGDIFTITTASTSATSTSETTSTSTRETTSTSTSETTSFSTSETTSTSSAKTSTTSSETSTTTTLSSESTSTSTSELISSSSTETSTSSSETTSSSSSTTSPSSTSSSETTSSSSSTTSPSSTSSRKTTSSISSSSSSSSANRSSSTKADNTISTTVLYAIASTSSSHNSTTSVTSTETTSSIETTTTANASTSVNVTYTTGTTNSTSSTFSTASKNGAEKLITSTSFLMVLVSLFV</sequence>
<dbReference type="CDD" id="cd05474">
    <property type="entry name" value="SAP_like"/>
    <property type="match status" value="1"/>
</dbReference>
<dbReference type="InterPro" id="IPR021109">
    <property type="entry name" value="Peptidase_aspartic_dom_sf"/>
</dbReference>
<feature type="signal peptide" evidence="10">
    <location>
        <begin position="1"/>
        <end position="22"/>
    </location>
</feature>
<feature type="chain" id="PRO_5008598747" evidence="10">
    <location>
        <begin position="23"/>
        <end position="635"/>
    </location>
</feature>
<evidence type="ECO:0000259" key="11">
    <source>
        <dbReference type="PROSITE" id="PS51767"/>
    </source>
</evidence>
<feature type="region of interest" description="Disordered" evidence="9">
    <location>
        <begin position="413"/>
        <end position="547"/>
    </location>
</feature>
<reference evidence="13" key="1">
    <citation type="journal article" date="2016" name="Proc. Natl. Acad. Sci. U.S.A.">
        <title>Comparative genomics of biotechnologically important yeasts.</title>
        <authorList>
            <person name="Riley R."/>
            <person name="Haridas S."/>
            <person name="Wolfe K.H."/>
            <person name="Lopes M.R."/>
            <person name="Hittinger C.T."/>
            <person name="Goeker M."/>
            <person name="Salamov A.A."/>
            <person name="Wisecaver J.H."/>
            <person name="Long T.M."/>
            <person name="Calvey C.H."/>
            <person name="Aerts A.L."/>
            <person name="Barry K.W."/>
            <person name="Choi C."/>
            <person name="Clum A."/>
            <person name="Coughlan A.Y."/>
            <person name="Deshpande S."/>
            <person name="Douglass A.P."/>
            <person name="Hanson S.J."/>
            <person name="Klenk H.-P."/>
            <person name="LaButti K.M."/>
            <person name="Lapidus A."/>
            <person name="Lindquist E.A."/>
            <person name="Lipzen A.M."/>
            <person name="Meier-Kolthoff J.P."/>
            <person name="Ohm R.A."/>
            <person name="Otillar R.P."/>
            <person name="Pangilinan J.L."/>
            <person name="Peng Y."/>
            <person name="Rokas A."/>
            <person name="Rosa C.A."/>
            <person name="Scheuner C."/>
            <person name="Sibirny A.A."/>
            <person name="Slot J.C."/>
            <person name="Stielow J.B."/>
            <person name="Sun H."/>
            <person name="Kurtzman C.P."/>
            <person name="Blackwell M."/>
            <person name="Grigoriev I.V."/>
            <person name="Jeffries T.W."/>
        </authorList>
    </citation>
    <scope>NUCLEOTIDE SEQUENCE [LARGE SCALE GENOMIC DNA]</scope>
    <source>
        <strain evidence="13">NRRL Y-1626</strain>
    </source>
</reference>
<keyword evidence="13" id="KW-1185">Reference proteome</keyword>
<dbReference type="PRINTS" id="PR00792">
    <property type="entry name" value="PEPSIN"/>
</dbReference>
<keyword evidence="2 8" id="KW-0645">Protease</keyword>
<dbReference type="GO" id="GO:0006508">
    <property type="term" value="P:proteolysis"/>
    <property type="evidence" value="ECO:0007669"/>
    <property type="project" value="UniProtKB-KW"/>
</dbReference>
<evidence type="ECO:0000256" key="5">
    <source>
        <dbReference type="ARBA" id="ARBA00022801"/>
    </source>
</evidence>
<dbReference type="InterPro" id="IPR001969">
    <property type="entry name" value="Aspartic_peptidase_AS"/>
</dbReference>
<feature type="active site" evidence="6">
    <location>
        <position position="72"/>
    </location>
</feature>
<evidence type="ECO:0000256" key="10">
    <source>
        <dbReference type="SAM" id="SignalP"/>
    </source>
</evidence>
<comment type="similarity">
    <text evidence="1 8">Belongs to the peptidase A1 family.</text>
</comment>
<dbReference type="InterPro" id="IPR033121">
    <property type="entry name" value="PEPTIDASE_A1"/>
</dbReference>
<evidence type="ECO:0000256" key="1">
    <source>
        <dbReference type="ARBA" id="ARBA00007447"/>
    </source>
</evidence>
<accession>A0A1B7TIE4</accession>
<evidence type="ECO:0000256" key="3">
    <source>
        <dbReference type="ARBA" id="ARBA00022729"/>
    </source>
</evidence>
<proteinExistence type="inferred from homology"/>
<feature type="region of interest" description="Disordered" evidence="9">
    <location>
        <begin position="565"/>
        <end position="585"/>
    </location>
</feature>
<evidence type="ECO:0000313" key="12">
    <source>
        <dbReference type="EMBL" id="OBA28448.1"/>
    </source>
</evidence>
<evidence type="ECO:0000313" key="13">
    <source>
        <dbReference type="Proteomes" id="UP000092321"/>
    </source>
</evidence>
<protein>
    <submittedName>
        <fullName evidence="12">Acid protease</fullName>
    </submittedName>
</protein>
<dbReference type="Gene3D" id="2.40.70.10">
    <property type="entry name" value="Acid Proteases"/>
    <property type="match status" value="2"/>
</dbReference>
<dbReference type="AlphaFoldDB" id="A0A1B7TIE4"/>
<dbReference type="Pfam" id="PF00026">
    <property type="entry name" value="Asp"/>
    <property type="match status" value="1"/>
</dbReference>
<dbReference type="PANTHER" id="PTHR47966">
    <property type="entry name" value="BETA-SITE APP-CLEAVING ENZYME, ISOFORM A-RELATED"/>
    <property type="match status" value="1"/>
</dbReference>
<evidence type="ECO:0000256" key="2">
    <source>
        <dbReference type="ARBA" id="ARBA00022670"/>
    </source>
</evidence>
<keyword evidence="4 8" id="KW-0064">Aspartyl protease</keyword>
<dbReference type="EMBL" id="LXPE01000003">
    <property type="protein sequence ID" value="OBA28448.1"/>
    <property type="molecule type" value="Genomic_DNA"/>
</dbReference>
<evidence type="ECO:0000256" key="4">
    <source>
        <dbReference type="ARBA" id="ARBA00022750"/>
    </source>
</evidence>
<dbReference type="Proteomes" id="UP000092321">
    <property type="component" value="Unassembled WGS sequence"/>
</dbReference>
<feature type="compositionally biased region" description="Low complexity" evidence="9">
    <location>
        <begin position="413"/>
        <end position="545"/>
    </location>
</feature>
<feature type="active site" evidence="6">
    <location>
        <position position="259"/>
    </location>
</feature>